<comment type="pathway">
    <text evidence="2">Cofactor biosynthesis; ubiquinone biosynthesis.</text>
</comment>
<evidence type="ECO:0000259" key="8">
    <source>
        <dbReference type="Pfam" id="PF01494"/>
    </source>
</evidence>
<evidence type="ECO:0000313" key="9">
    <source>
        <dbReference type="EMBL" id="SEL63975.1"/>
    </source>
</evidence>
<dbReference type="UniPathway" id="UPA00232"/>
<dbReference type="InterPro" id="IPR036188">
    <property type="entry name" value="FAD/NAD-bd_sf"/>
</dbReference>
<evidence type="ECO:0000256" key="5">
    <source>
        <dbReference type="ARBA" id="ARBA00022827"/>
    </source>
</evidence>
<dbReference type="NCBIfam" id="TIGR01988">
    <property type="entry name" value="Ubi-OHases"/>
    <property type="match status" value="1"/>
</dbReference>
<dbReference type="GO" id="GO:0071949">
    <property type="term" value="F:FAD binding"/>
    <property type="evidence" value="ECO:0007669"/>
    <property type="project" value="InterPro"/>
</dbReference>
<dbReference type="PANTHER" id="PTHR43876">
    <property type="entry name" value="UBIQUINONE BIOSYNTHESIS MONOOXYGENASE COQ6, MITOCHONDRIAL"/>
    <property type="match status" value="1"/>
</dbReference>
<dbReference type="PANTHER" id="PTHR43876:SF7">
    <property type="entry name" value="UBIQUINONE BIOSYNTHESIS MONOOXYGENASE COQ6, MITOCHONDRIAL"/>
    <property type="match status" value="1"/>
</dbReference>
<dbReference type="GO" id="GO:0006744">
    <property type="term" value="P:ubiquinone biosynthetic process"/>
    <property type="evidence" value="ECO:0007669"/>
    <property type="project" value="UniProtKB-UniPathway"/>
</dbReference>
<dbReference type="GO" id="GO:0016705">
    <property type="term" value="F:oxidoreductase activity, acting on paired donors, with incorporation or reduction of molecular oxygen"/>
    <property type="evidence" value="ECO:0007669"/>
    <property type="project" value="InterPro"/>
</dbReference>
<sequence length="396" mass="41887">MTLFDTDIVIAGAGPAGLAAACVLGTEGHRVTLIDPAPPVTGEADAGADLRTTALLQPARDLLATAGAWDGLTASATPLWTMRIVDAAGAAPVSRDFEARDLSDRPFGWNVPNWALRDALLSRVMALDTVETRFGRSVTGLLQRTSGARVTLSDGSRLTARLVLACDGKNSPLRRMAGIGVRRVDYGQTALVFVVGHDRSHGDVSIEVHRTGGPFTLVPLPDRDGMHRSSVVWMDDAAQQANRMAMDDDAFTAQVQDRSADVMGPLRVLSDRAAWPITSALAERWTARRFALAAEAAHAMPPIGAQGLNTSLKDVAALRDLGGTSEIGSDGMLDAYARSRRADVAFRMAGIDLLNRSSIAGLAPVQALRGKGLALLHDLAPLRRATMRMGLGSGTD</sequence>
<comment type="similarity">
    <text evidence="3">Belongs to the UbiH/COQ6 family.</text>
</comment>
<gene>
    <name evidence="9" type="ORF">SAMN04488526_3150</name>
</gene>
<dbReference type="Gene3D" id="3.50.50.60">
    <property type="entry name" value="FAD/NAD(P)-binding domain"/>
    <property type="match status" value="2"/>
</dbReference>
<dbReference type="AlphaFoldDB" id="A0A1H7RUY8"/>
<keyword evidence="6" id="KW-0560">Oxidoreductase</keyword>
<keyword evidence="5" id="KW-0274">FAD</keyword>
<feature type="domain" description="FAD-binding" evidence="8">
    <location>
        <begin position="5"/>
        <end position="342"/>
    </location>
</feature>
<dbReference type="InterPro" id="IPR051205">
    <property type="entry name" value="UbiH/COQ6_monooxygenase"/>
</dbReference>
<dbReference type="EMBL" id="FNZQ01000007">
    <property type="protein sequence ID" value="SEL63975.1"/>
    <property type="molecule type" value="Genomic_DNA"/>
</dbReference>
<keyword evidence="4" id="KW-0285">Flavoprotein</keyword>
<protein>
    <submittedName>
        <fullName evidence="9">2-octaprenyl-6-methoxyphenol hydroxylase</fullName>
    </submittedName>
</protein>
<dbReference type="InterPro" id="IPR002938">
    <property type="entry name" value="FAD-bd"/>
</dbReference>
<dbReference type="Pfam" id="PF01494">
    <property type="entry name" value="FAD_binding_3"/>
    <property type="match status" value="1"/>
</dbReference>
<reference evidence="9 10" key="1">
    <citation type="submission" date="2016-10" db="EMBL/GenBank/DDBJ databases">
        <authorList>
            <person name="de Groot N.N."/>
        </authorList>
    </citation>
    <scope>NUCLEOTIDE SEQUENCE [LARGE SCALE GENOMIC DNA]</scope>
    <source>
        <strain evidence="9 10">DSM 14858</strain>
    </source>
</reference>
<dbReference type="PRINTS" id="PR00420">
    <property type="entry name" value="RNGMNOXGNASE"/>
</dbReference>
<name>A0A1H7RUY8_9RHOB</name>
<evidence type="ECO:0000256" key="3">
    <source>
        <dbReference type="ARBA" id="ARBA00005349"/>
    </source>
</evidence>
<evidence type="ECO:0000256" key="7">
    <source>
        <dbReference type="ARBA" id="ARBA00023033"/>
    </source>
</evidence>
<dbReference type="RefSeq" id="WP_092764747.1">
    <property type="nucleotide sequence ID" value="NZ_FNZQ01000007.1"/>
</dbReference>
<dbReference type="Proteomes" id="UP000199283">
    <property type="component" value="Unassembled WGS sequence"/>
</dbReference>
<dbReference type="STRING" id="188906.SAMN04488526_3150"/>
<evidence type="ECO:0000256" key="2">
    <source>
        <dbReference type="ARBA" id="ARBA00004749"/>
    </source>
</evidence>
<dbReference type="GO" id="GO:0004497">
    <property type="term" value="F:monooxygenase activity"/>
    <property type="evidence" value="ECO:0007669"/>
    <property type="project" value="UniProtKB-KW"/>
</dbReference>
<dbReference type="SUPFAM" id="SSF51905">
    <property type="entry name" value="FAD/NAD(P)-binding domain"/>
    <property type="match status" value="1"/>
</dbReference>
<comment type="cofactor">
    <cofactor evidence="1">
        <name>FAD</name>
        <dbReference type="ChEBI" id="CHEBI:57692"/>
    </cofactor>
</comment>
<organism evidence="9 10">
    <name type="scientific">Jannaschia helgolandensis</name>
    <dbReference type="NCBI Taxonomy" id="188906"/>
    <lineage>
        <taxon>Bacteria</taxon>
        <taxon>Pseudomonadati</taxon>
        <taxon>Pseudomonadota</taxon>
        <taxon>Alphaproteobacteria</taxon>
        <taxon>Rhodobacterales</taxon>
        <taxon>Roseobacteraceae</taxon>
        <taxon>Jannaschia</taxon>
    </lineage>
</organism>
<keyword evidence="7" id="KW-0503">Monooxygenase</keyword>
<keyword evidence="10" id="KW-1185">Reference proteome</keyword>
<evidence type="ECO:0000313" key="10">
    <source>
        <dbReference type="Proteomes" id="UP000199283"/>
    </source>
</evidence>
<dbReference type="InterPro" id="IPR010971">
    <property type="entry name" value="UbiH/COQ6"/>
</dbReference>
<evidence type="ECO:0000256" key="6">
    <source>
        <dbReference type="ARBA" id="ARBA00023002"/>
    </source>
</evidence>
<accession>A0A1H7RUY8</accession>
<evidence type="ECO:0000256" key="1">
    <source>
        <dbReference type="ARBA" id="ARBA00001974"/>
    </source>
</evidence>
<proteinExistence type="inferred from homology"/>
<evidence type="ECO:0000256" key="4">
    <source>
        <dbReference type="ARBA" id="ARBA00022630"/>
    </source>
</evidence>
<dbReference type="OrthoDB" id="9796623at2"/>